<organism evidence="8 9">
    <name type="scientific">Zizania palustris</name>
    <name type="common">Northern wild rice</name>
    <dbReference type="NCBI Taxonomy" id="103762"/>
    <lineage>
        <taxon>Eukaryota</taxon>
        <taxon>Viridiplantae</taxon>
        <taxon>Streptophyta</taxon>
        <taxon>Embryophyta</taxon>
        <taxon>Tracheophyta</taxon>
        <taxon>Spermatophyta</taxon>
        <taxon>Magnoliopsida</taxon>
        <taxon>Liliopsida</taxon>
        <taxon>Poales</taxon>
        <taxon>Poaceae</taxon>
        <taxon>BOP clade</taxon>
        <taxon>Oryzoideae</taxon>
        <taxon>Oryzeae</taxon>
        <taxon>Zizaniinae</taxon>
        <taxon>Zizania</taxon>
    </lineage>
</organism>
<dbReference type="InterPro" id="IPR001876">
    <property type="entry name" value="Znf_RanBP2"/>
</dbReference>
<feature type="region of interest" description="Disordered" evidence="6">
    <location>
        <begin position="1"/>
        <end position="145"/>
    </location>
</feature>
<dbReference type="SMART" id="SM00547">
    <property type="entry name" value="ZnF_RBZ"/>
    <property type="match status" value="1"/>
</dbReference>
<dbReference type="OrthoDB" id="1878647at2759"/>
<gene>
    <name evidence="8" type="ORF">GUJ93_ZPchr0002g26717</name>
</gene>
<keyword evidence="5" id="KW-0496">Mitochondrion</keyword>
<feature type="transmembrane region" description="Helical" evidence="5">
    <location>
        <begin position="609"/>
        <end position="628"/>
    </location>
</feature>
<dbReference type="CDD" id="cd16378">
    <property type="entry name" value="CcmH_N"/>
    <property type="match status" value="1"/>
</dbReference>
<evidence type="ECO:0000313" key="8">
    <source>
        <dbReference type="EMBL" id="KAG8058702.1"/>
    </source>
</evidence>
<dbReference type="Pfam" id="PF03918">
    <property type="entry name" value="CcmH"/>
    <property type="match status" value="1"/>
</dbReference>
<keyword evidence="5" id="KW-0472">Membrane</keyword>
<keyword evidence="5" id="KW-0999">Mitochondrion inner membrane</keyword>
<dbReference type="Proteomes" id="UP000729402">
    <property type="component" value="Unassembled WGS sequence"/>
</dbReference>
<dbReference type="InterPro" id="IPR005616">
    <property type="entry name" value="CcmH/CycL/Ccl2/NrfF_N"/>
</dbReference>
<evidence type="ECO:0000256" key="5">
    <source>
        <dbReference type="RuleBase" id="RU364112"/>
    </source>
</evidence>
<keyword evidence="3" id="KW-0862">Zinc</keyword>
<keyword evidence="1 5" id="KW-0479">Metal-binding</keyword>
<keyword evidence="2 4" id="KW-0863">Zinc-finger</keyword>
<evidence type="ECO:0000256" key="4">
    <source>
        <dbReference type="PROSITE-ProRule" id="PRU00322"/>
    </source>
</evidence>
<evidence type="ECO:0000313" key="9">
    <source>
        <dbReference type="Proteomes" id="UP000729402"/>
    </source>
</evidence>
<keyword evidence="5" id="KW-0408">Iron</keyword>
<comment type="subcellular location">
    <subcellularLocation>
        <location evidence="5">Mitochondrion inner membrane</location>
    </subcellularLocation>
</comment>
<dbReference type="PANTHER" id="PTHR47601:SF1">
    <property type="entry name" value="CYTOCHROME C-TYPE BIOGENESIS CCMH-LIKE MITOCHONDRIAL PROTEIN"/>
    <property type="match status" value="1"/>
</dbReference>
<comment type="caution">
    <text evidence="8">The sequence shown here is derived from an EMBL/GenBank/DDBJ whole genome shotgun (WGS) entry which is preliminary data.</text>
</comment>
<dbReference type="EMBL" id="JAAALK010000287">
    <property type="protein sequence ID" value="KAG8058702.1"/>
    <property type="molecule type" value="Genomic_DNA"/>
</dbReference>
<protein>
    <recommendedName>
        <fullName evidence="5">Cytochrome c-type biogenesis protein</fullName>
    </recommendedName>
</protein>
<dbReference type="AlphaFoldDB" id="A0A8J5S8L1"/>
<keyword evidence="9" id="KW-1185">Reference proteome</keyword>
<evidence type="ECO:0000256" key="3">
    <source>
        <dbReference type="ARBA" id="ARBA00022833"/>
    </source>
</evidence>
<sequence>MRPRGGDDSNSSLAVAPRRSPTRPRATLLSSLVVKPPPPPQQQQPREGEEENGAGDRLERRRDPPPARRRREPSPPGFMRRRESRQTPPPPSAPRSRGGASPPPPRRRGSPLGFRPRYPQFRDEPQGYDMPSGSMIPTRGHGVESNNFNDTVGPHYVRGYEQGNKGGRFQYVFPPSGRGRPHGRDDGAPGKDFIFINGEFVHRNDPNLSPREGDWICQNPICGNLNFARRSHCNNCNKERYAPGMYKSSYSPDRHQFNSPPQGPPSRIVGPLSERGLPREKKSYGSPPRGWDVVRLDDRRDYSTRRSPDRPGQVTDPMRRDKMNFRDEPQHQHHGKFDWDDYNRREHPRDGLYHGRRGGPGSGSPRGNWRPDFRDRSRSPTRGNKPMHKSSIGRAGPDRDYDHPFDGGHGQPHNLGRHNHSHGYRQEGDMFHIQSRGGNRQHTTGFHPKAARSAAGQRRSAEVKHAPQRTAGASGRPHEAPTTARVGASPPAPTLPPRFRRHPASPDRACVPLLVSGGATAAIVELRPWTTQKSEHACRRRIKGSYTQPVGCNTENIVTYSQADVAILLRKLIRDEIKSGKSDKEIYQKLEDDFGETVLYAPKFDLQTAAIWLSPVIVGGVAAGIWAYQKHRQRTNVHIMALNLVRGVPLTPREKETMLDILTPPPPSKRWWWSGK</sequence>
<dbReference type="PROSITE" id="PS01358">
    <property type="entry name" value="ZF_RANBP2_1"/>
    <property type="match status" value="1"/>
</dbReference>
<dbReference type="GO" id="GO:0005743">
    <property type="term" value="C:mitochondrial inner membrane"/>
    <property type="evidence" value="ECO:0007669"/>
    <property type="project" value="UniProtKB-SubCell"/>
</dbReference>
<dbReference type="PANTHER" id="PTHR47601">
    <property type="match status" value="1"/>
</dbReference>
<name>A0A8J5S8L1_ZIZPA</name>
<feature type="compositionally biased region" description="Low complexity" evidence="6">
    <location>
        <begin position="16"/>
        <end position="27"/>
    </location>
</feature>
<accession>A0A8J5S8L1</accession>
<evidence type="ECO:0000256" key="6">
    <source>
        <dbReference type="SAM" id="MobiDB-lite"/>
    </source>
</evidence>
<keyword evidence="5" id="KW-1133">Transmembrane helix</keyword>
<reference evidence="8" key="2">
    <citation type="submission" date="2021-02" db="EMBL/GenBank/DDBJ databases">
        <authorList>
            <person name="Kimball J.A."/>
            <person name="Haas M.W."/>
            <person name="Macchietto M."/>
            <person name="Kono T."/>
            <person name="Duquette J."/>
            <person name="Shao M."/>
        </authorList>
    </citation>
    <scope>NUCLEOTIDE SEQUENCE</scope>
    <source>
        <tissue evidence="8">Fresh leaf tissue</tissue>
    </source>
</reference>
<feature type="compositionally biased region" description="Basic and acidic residues" evidence="6">
    <location>
        <begin position="396"/>
        <end position="406"/>
    </location>
</feature>
<feature type="region of interest" description="Disordered" evidence="6">
    <location>
        <begin position="247"/>
        <end position="504"/>
    </location>
</feature>
<keyword evidence="5" id="KW-0812">Transmembrane</keyword>
<evidence type="ECO:0000256" key="1">
    <source>
        <dbReference type="ARBA" id="ARBA00022723"/>
    </source>
</evidence>
<keyword evidence="5" id="KW-0349">Heme</keyword>
<feature type="compositionally biased region" description="Basic and acidic residues" evidence="6">
    <location>
        <begin position="369"/>
        <end position="378"/>
    </location>
</feature>
<evidence type="ECO:0000256" key="2">
    <source>
        <dbReference type="ARBA" id="ARBA00022771"/>
    </source>
</evidence>
<feature type="compositionally biased region" description="Basic and acidic residues" evidence="6">
    <location>
        <begin position="317"/>
        <end position="353"/>
    </location>
</feature>
<feature type="compositionally biased region" description="Basic and acidic residues" evidence="6">
    <location>
        <begin position="54"/>
        <end position="66"/>
    </location>
</feature>
<feature type="compositionally biased region" description="Basic and acidic residues" evidence="6">
    <location>
        <begin position="292"/>
        <end position="309"/>
    </location>
</feature>
<comment type="similarity">
    <text evidence="5">Belongs to the CcmH/CycL/Ccl2/NrfF family.</text>
</comment>
<evidence type="ECO:0000259" key="7">
    <source>
        <dbReference type="PROSITE" id="PS50199"/>
    </source>
</evidence>
<reference evidence="8" key="1">
    <citation type="journal article" date="2021" name="bioRxiv">
        <title>Whole Genome Assembly and Annotation of Northern Wild Rice, Zizania palustris L., Supports a Whole Genome Duplication in the Zizania Genus.</title>
        <authorList>
            <person name="Haas M."/>
            <person name="Kono T."/>
            <person name="Macchietto M."/>
            <person name="Millas R."/>
            <person name="McGilp L."/>
            <person name="Shao M."/>
            <person name="Duquette J."/>
            <person name="Hirsch C.N."/>
            <person name="Kimball J."/>
        </authorList>
    </citation>
    <scope>NUCLEOTIDE SEQUENCE</scope>
    <source>
        <tissue evidence="8">Fresh leaf tissue</tissue>
    </source>
</reference>
<proteinExistence type="inferred from homology"/>
<dbReference type="GO" id="GO:0008270">
    <property type="term" value="F:zinc ion binding"/>
    <property type="evidence" value="ECO:0007669"/>
    <property type="project" value="UniProtKB-KW"/>
</dbReference>
<dbReference type="FunFam" id="4.10.1060.10:FF:000017">
    <property type="entry name" value="FUS RNA-binding protein"/>
    <property type="match status" value="1"/>
</dbReference>
<dbReference type="PROSITE" id="PS50199">
    <property type="entry name" value="ZF_RANBP2_2"/>
    <property type="match status" value="1"/>
</dbReference>
<feature type="domain" description="RanBP2-type" evidence="7">
    <location>
        <begin position="211"/>
        <end position="242"/>
    </location>
</feature>